<dbReference type="SUPFAM" id="SSF52540">
    <property type="entry name" value="P-loop containing nucleoside triphosphate hydrolases"/>
    <property type="match status" value="2"/>
</dbReference>
<dbReference type="Gene3D" id="1.10.8.60">
    <property type="match status" value="2"/>
</dbReference>
<dbReference type="EMBL" id="SRID01000014">
    <property type="protein sequence ID" value="TGB17703.1"/>
    <property type="molecule type" value="Genomic_DNA"/>
</dbReference>
<dbReference type="FunFam" id="3.40.50.300:FF:000216">
    <property type="entry name" value="Type VII secretion ATPase EccA"/>
    <property type="match status" value="2"/>
</dbReference>
<name>A0A4Z0HF48_9ACTN</name>
<feature type="compositionally biased region" description="Basic and acidic residues" evidence="4">
    <location>
        <begin position="84"/>
        <end position="94"/>
    </location>
</feature>
<gene>
    <name evidence="6" type="ORF">E4099_03150</name>
</gene>
<evidence type="ECO:0000256" key="3">
    <source>
        <dbReference type="ARBA" id="ARBA00022840"/>
    </source>
</evidence>
<feature type="domain" description="AAA+ ATPase" evidence="5">
    <location>
        <begin position="376"/>
        <end position="515"/>
    </location>
</feature>
<keyword evidence="7" id="KW-1185">Reference proteome</keyword>
<evidence type="ECO:0000256" key="4">
    <source>
        <dbReference type="SAM" id="MobiDB-lite"/>
    </source>
</evidence>
<organism evidence="6 7">
    <name type="scientific">Streptomyces palmae</name>
    <dbReference type="NCBI Taxonomy" id="1701085"/>
    <lineage>
        <taxon>Bacteria</taxon>
        <taxon>Bacillati</taxon>
        <taxon>Actinomycetota</taxon>
        <taxon>Actinomycetes</taxon>
        <taxon>Kitasatosporales</taxon>
        <taxon>Streptomycetaceae</taxon>
        <taxon>Streptomyces</taxon>
    </lineage>
</organism>
<dbReference type="OrthoDB" id="9806903at2"/>
<feature type="compositionally biased region" description="Pro residues" evidence="4">
    <location>
        <begin position="862"/>
        <end position="874"/>
    </location>
</feature>
<dbReference type="Proteomes" id="UP000297948">
    <property type="component" value="Unassembled WGS sequence"/>
</dbReference>
<dbReference type="InterPro" id="IPR003959">
    <property type="entry name" value="ATPase_AAA_core"/>
</dbReference>
<feature type="region of interest" description="Disordered" evidence="4">
    <location>
        <begin position="84"/>
        <end position="111"/>
    </location>
</feature>
<comment type="caution">
    <text evidence="6">The sequence shown here is derived from an EMBL/GenBank/DDBJ whole genome shotgun (WGS) entry which is preliminary data.</text>
</comment>
<dbReference type="Gene3D" id="3.40.50.300">
    <property type="entry name" value="P-loop containing nucleotide triphosphate hydrolases"/>
    <property type="match status" value="2"/>
</dbReference>
<dbReference type="InterPro" id="IPR000641">
    <property type="entry name" value="CbxX/CfxQ"/>
</dbReference>
<reference evidence="6 7" key="1">
    <citation type="submission" date="2019-03" db="EMBL/GenBank/DDBJ databases">
        <authorList>
            <person name="Gonzalez-Pimentel J.L."/>
        </authorList>
    </citation>
    <scope>NUCLEOTIDE SEQUENCE [LARGE SCALE GENOMIC DNA]</scope>
    <source>
        <strain evidence="6 7">JCM 31289</strain>
    </source>
</reference>
<dbReference type="CDD" id="cd00009">
    <property type="entry name" value="AAA"/>
    <property type="match status" value="2"/>
</dbReference>
<comment type="similarity">
    <text evidence="1">Belongs to the CbxX/CfxQ family.</text>
</comment>
<dbReference type="Pfam" id="PF00004">
    <property type="entry name" value="AAA"/>
    <property type="match status" value="2"/>
</dbReference>
<dbReference type="PANTHER" id="PTHR43392:SF2">
    <property type="entry name" value="AAA-TYPE ATPASE FAMILY PROTEIN _ ANKYRIN REPEAT FAMILY PROTEIN"/>
    <property type="match status" value="1"/>
</dbReference>
<evidence type="ECO:0000256" key="2">
    <source>
        <dbReference type="ARBA" id="ARBA00022741"/>
    </source>
</evidence>
<evidence type="ECO:0000259" key="5">
    <source>
        <dbReference type="SMART" id="SM00382"/>
    </source>
</evidence>
<accession>A0A4Z0HF48</accession>
<evidence type="ECO:0000313" key="7">
    <source>
        <dbReference type="Proteomes" id="UP000297948"/>
    </source>
</evidence>
<dbReference type="GO" id="GO:0016887">
    <property type="term" value="F:ATP hydrolysis activity"/>
    <property type="evidence" value="ECO:0007669"/>
    <property type="project" value="InterPro"/>
</dbReference>
<dbReference type="PANTHER" id="PTHR43392">
    <property type="entry name" value="AAA-TYPE ATPASE FAMILY PROTEIN / ANKYRIN REPEAT FAMILY PROTEIN"/>
    <property type="match status" value="1"/>
</dbReference>
<dbReference type="SMART" id="SM00382">
    <property type="entry name" value="AAA"/>
    <property type="match status" value="2"/>
</dbReference>
<protein>
    <submittedName>
        <fullName evidence="6">AAA family ATPase</fullName>
    </submittedName>
</protein>
<evidence type="ECO:0000313" key="6">
    <source>
        <dbReference type="EMBL" id="TGB17703.1"/>
    </source>
</evidence>
<feature type="region of interest" description="Disordered" evidence="4">
    <location>
        <begin position="124"/>
        <end position="154"/>
    </location>
</feature>
<feature type="region of interest" description="Disordered" evidence="4">
    <location>
        <begin position="852"/>
        <end position="874"/>
    </location>
</feature>
<evidence type="ECO:0000256" key="1">
    <source>
        <dbReference type="ARBA" id="ARBA00010378"/>
    </source>
</evidence>
<proteinExistence type="inferred from homology"/>
<keyword evidence="2" id="KW-0547">Nucleotide-binding</keyword>
<dbReference type="PRINTS" id="PR00819">
    <property type="entry name" value="CBXCFQXSUPER"/>
</dbReference>
<dbReference type="InterPro" id="IPR003593">
    <property type="entry name" value="AAA+_ATPase"/>
</dbReference>
<sequence length="874" mass="95916">MTEPAVETPPAPGPTMERFDPAVLHSGEPFTILYGPGVGDVFVDSAYQICFFEQALWRLLRADGFERIVFSSLQHPVYFRDHASRDLSRGESRRTASAPNPPGARTMRHPRLRGPLDALLVRDFGRRPAPEPPGNQPAGAAGTGSAPAAPSTGVSDPFGVMTLVGYLRGSKRRTAVVFPHAEEILRHTRAPRQLADALAGWADHVDDRNQWILVFSKPTLDEVAEFVRGCGNYPRLDTFVTERRAAPGRGGTLRIDHPQAAELERLIHAVRVRERLRIADWRELDPIVKAMAAHPETARAWRTRLRELAAAGGELSRDTVRQWVGAVAADGRTPWERLAAMPGLDALKEHVEQLRAEVEANAELRAAGRLTHAEPPALHLVFTGNPGTGKTTVARLVGEMYRDLGLLSRGHVFEARISDLVAGYVGQTAGRTEAAVDRALDGVLFIDEAYGLSDQREGFGGEAIQTLLKRMEDDRGRLVVIVAGYPEKMAEFLAANPGLASRFPGYNIIDFPDYPPETLHAILLRRLHELGLRPAADTADRLREIATEMHRTRGEDFANARDMRTLADAVRREWARRVRGNVTEPVSAADIPEQYRAYLPKPPPTPAALLAELDDYVGLTPVREVLTGLADRLRMRQDLGKDTIAPPHLLFTGPPGTGKTTVARLIGKLFRDLGLLRRGHMVEATRTDLVAGYVGQTAPLVRQAVHDALDGVLFIDEAYSLVRDTGGQGGFGAEAIDTLNREMEEWRGRLVVIAAGYPRDMDALLDFNAGMRSRFTTRVPFPEYTLEDLVEILRRMAAADGYTLGAGVVERAASWLERTRRANPAAFGNARTVRGLLGTMEGRMAARYVPGVTEPEFRPEDVPGPPVSPPSEGG</sequence>
<dbReference type="InterPro" id="IPR027417">
    <property type="entry name" value="P-loop_NTPase"/>
</dbReference>
<keyword evidence="3" id="KW-0067">ATP-binding</keyword>
<dbReference type="AlphaFoldDB" id="A0A4Z0HF48"/>
<dbReference type="InterPro" id="IPR050773">
    <property type="entry name" value="CbxX/CfxQ_RuBisCO_ESX"/>
</dbReference>
<feature type="compositionally biased region" description="Low complexity" evidence="4">
    <location>
        <begin position="137"/>
        <end position="153"/>
    </location>
</feature>
<feature type="domain" description="AAA+ ATPase" evidence="5">
    <location>
        <begin position="645"/>
        <end position="785"/>
    </location>
</feature>
<dbReference type="GO" id="GO:0005524">
    <property type="term" value="F:ATP binding"/>
    <property type="evidence" value="ECO:0007669"/>
    <property type="project" value="UniProtKB-KW"/>
</dbReference>